<keyword evidence="9" id="KW-1185">Reference proteome</keyword>
<dbReference type="Proteomes" id="UP000030854">
    <property type="component" value="Unassembled WGS sequence"/>
</dbReference>
<keyword evidence="4 6" id="KW-0472">Membrane</keyword>
<evidence type="ECO:0000313" key="8">
    <source>
        <dbReference type="EMBL" id="KHJ34611.1"/>
    </source>
</evidence>
<evidence type="ECO:0000259" key="7">
    <source>
        <dbReference type="Pfam" id="PF20684"/>
    </source>
</evidence>
<dbReference type="InterPro" id="IPR052337">
    <property type="entry name" value="SAT4-like"/>
</dbReference>
<comment type="similarity">
    <text evidence="5">Belongs to the SAT4 family.</text>
</comment>
<accession>A0A0B1PCC0</accession>
<reference evidence="8 9" key="1">
    <citation type="journal article" date="2014" name="BMC Genomics">
        <title>Adaptive genomic structural variation in the grape powdery mildew pathogen, Erysiphe necator.</title>
        <authorList>
            <person name="Jones L."/>
            <person name="Riaz S."/>
            <person name="Morales-Cruz A."/>
            <person name="Amrine K.C."/>
            <person name="McGuire B."/>
            <person name="Gubler W.D."/>
            <person name="Walker M.A."/>
            <person name="Cantu D."/>
        </authorList>
    </citation>
    <scope>NUCLEOTIDE SEQUENCE [LARGE SCALE GENOMIC DNA]</scope>
    <source>
        <strain evidence="9">c</strain>
    </source>
</reference>
<dbReference type="OMA" id="RFRLACY"/>
<dbReference type="AlphaFoldDB" id="A0A0B1PCC0"/>
<dbReference type="Pfam" id="PF20684">
    <property type="entry name" value="Fung_rhodopsin"/>
    <property type="match status" value="1"/>
</dbReference>
<feature type="transmembrane region" description="Helical" evidence="6">
    <location>
        <begin position="168"/>
        <end position="192"/>
    </location>
</feature>
<evidence type="ECO:0000256" key="1">
    <source>
        <dbReference type="ARBA" id="ARBA00004141"/>
    </source>
</evidence>
<name>A0A0B1PCC0_UNCNE</name>
<feature type="transmembrane region" description="Helical" evidence="6">
    <location>
        <begin position="127"/>
        <end position="148"/>
    </location>
</feature>
<feature type="domain" description="Rhodopsin" evidence="7">
    <location>
        <begin position="32"/>
        <end position="268"/>
    </location>
</feature>
<evidence type="ECO:0000256" key="4">
    <source>
        <dbReference type="ARBA" id="ARBA00023136"/>
    </source>
</evidence>
<dbReference type="PANTHER" id="PTHR33048:SF47">
    <property type="entry name" value="INTEGRAL MEMBRANE PROTEIN-RELATED"/>
    <property type="match status" value="1"/>
</dbReference>
<dbReference type="PANTHER" id="PTHR33048">
    <property type="entry name" value="PTH11-LIKE INTEGRAL MEMBRANE PROTEIN (AFU_ORTHOLOGUE AFUA_5G11245)"/>
    <property type="match status" value="1"/>
</dbReference>
<feature type="transmembrane region" description="Helical" evidence="6">
    <location>
        <begin position="15"/>
        <end position="36"/>
    </location>
</feature>
<sequence length="372" mass="42102">MNDNNDYNANKGPKVISIIIIFPSIALVAVILRLYTRIKLIHNQAIDDWIAVVALLFSVATSVFFALQVENGMGRHHRYLTHDQEVNFYKTLYLSIIIYNVSLLFIKFSILLQYLRVATNKKVRHACYLVMLFTIFYGIEAFFTGVFHCWPISRFWGETDTGKCINNPILWFLNAGLNITNDLLLLALPIFILKASTLPRKKKVGICLILSLGGFAAIVSIWRLYSLFIVSISKDISWDIAEMIIWSCIELNVGITCACVSTLKPLTSQFIPFIFRIWSSNSNRQNTSVRGARGSETELGPSLLESQKLEVENHIDRSKNLQGTSNDDLECKEKQSNCSRFKTSNPAKRNGLVFSQLPNHPALVVVGTHQYS</sequence>
<evidence type="ECO:0000313" key="9">
    <source>
        <dbReference type="Proteomes" id="UP000030854"/>
    </source>
</evidence>
<protein>
    <submittedName>
        <fullName evidence="8">Putative pth11-like integral membrane protein</fullName>
    </submittedName>
</protein>
<dbReference type="HOGENOM" id="CLU_028200_0_4_1"/>
<organism evidence="8 9">
    <name type="scientific">Uncinula necator</name>
    <name type="common">Grape powdery mildew</name>
    <dbReference type="NCBI Taxonomy" id="52586"/>
    <lineage>
        <taxon>Eukaryota</taxon>
        <taxon>Fungi</taxon>
        <taxon>Dikarya</taxon>
        <taxon>Ascomycota</taxon>
        <taxon>Pezizomycotina</taxon>
        <taxon>Leotiomycetes</taxon>
        <taxon>Erysiphales</taxon>
        <taxon>Erysiphaceae</taxon>
        <taxon>Erysiphe</taxon>
    </lineage>
</organism>
<dbReference type="InterPro" id="IPR049326">
    <property type="entry name" value="Rhodopsin_dom_fungi"/>
</dbReference>
<evidence type="ECO:0000256" key="6">
    <source>
        <dbReference type="SAM" id="Phobius"/>
    </source>
</evidence>
<dbReference type="EMBL" id="JNVN01000789">
    <property type="protein sequence ID" value="KHJ34611.1"/>
    <property type="molecule type" value="Genomic_DNA"/>
</dbReference>
<feature type="transmembrane region" description="Helical" evidence="6">
    <location>
        <begin position="204"/>
        <end position="225"/>
    </location>
</feature>
<evidence type="ECO:0000256" key="5">
    <source>
        <dbReference type="ARBA" id="ARBA00038359"/>
    </source>
</evidence>
<feature type="transmembrane region" description="Helical" evidence="6">
    <location>
        <begin position="92"/>
        <end position="115"/>
    </location>
</feature>
<feature type="transmembrane region" description="Helical" evidence="6">
    <location>
        <begin position="48"/>
        <end position="67"/>
    </location>
</feature>
<evidence type="ECO:0000256" key="2">
    <source>
        <dbReference type="ARBA" id="ARBA00022692"/>
    </source>
</evidence>
<gene>
    <name evidence="8" type="ORF">EV44_g5598</name>
</gene>
<proteinExistence type="inferred from homology"/>
<comment type="subcellular location">
    <subcellularLocation>
        <location evidence="1">Membrane</location>
        <topology evidence="1">Multi-pass membrane protein</topology>
    </subcellularLocation>
</comment>
<evidence type="ECO:0000256" key="3">
    <source>
        <dbReference type="ARBA" id="ARBA00022989"/>
    </source>
</evidence>
<comment type="caution">
    <text evidence="8">The sequence shown here is derived from an EMBL/GenBank/DDBJ whole genome shotgun (WGS) entry which is preliminary data.</text>
</comment>
<dbReference type="GO" id="GO:0016020">
    <property type="term" value="C:membrane"/>
    <property type="evidence" value="ECO:0007669"/>
    <property type="project" value="UniProtKB-SubCell"/>
</dbReference>
<keyword evidence="2 6" id="KW-0812">Transmembrane</keyword>
<dbReference type="STRING" id="52586.A0A0B1PCC0"/>
<keyword evidence="3 6" id="KW-1133">Transmembrane helix</keyword>